<evidence type="ECO:0000256" key="2">
    <source>
        <dbReference type="ARBA" id="ARBA00009840"/>
    </source>
</evidence>
<organism evidence="6 7">
    <name type="scientific">Pontibacter aquaedesilientis</name>
    <dbReference type="NCBI Taxonomy" id="2766980"/>
    <lineage>
        <taxon>Bacteria</taxon>
        <taxon>Pseudomonadati</taxon>
        <taxon>Bacteroidota</taxon>
        <taxon>Cytophagia</taxon>
        <taxon>Cytophagales</taxon>
        <taxon>Hymenobacteraceae</taxon>
        <taxon>Pontibacter</taxon>
    </lineage>
</organism>
<feature type="coiled-coil region" evidence="5">
    <location>
        <begin position="46"/>
        <end position="146"/>
    </location>
</feature>
<reference evidence="6 7" key="1">
    <citation type="submission" date="2020-09" db="EMBL/GenBank/DDBJ databases">
        <title>Genome sequencing and assembly of Pontibacter sp.</title>
        <authorList>
            <person name="Chhetri G."/>
        </authorList>
    </citation>
    <scope>NUCLEOTIDE SEQUENCE [LARGE SCALE GENOMIC DNA]</scope>
    <source>
        <strain evidence="6 7">JH31</strain>
    </source>
</reference>
<dbReference type="Proteomes" id="UP000625551">
    <property type="component" value="Unassembled WGS sequence"/>
</dbReference>
<dbReference type="PANTHER" id="PTHR30563">
    <property type="entry name" value="DNA RECOMBINATION PROTEIN RMUC"/>
    <property type="match status" value="1"/>
</dbReference>
<keyword evidence="3 5" id="KW-0175">Coiled coil</keyword>
<evidence type="ECO:0000256" key="1">
    <source>
        <dbReference type="ARBA" id="ARBA00003416"/>
    </source>
</evidence>
<evidence type="ECO:0000313" key="7">
    <source>
        <dbReference type="Proteomes" id="UP000625551"/>
    </source>
</evidence>
<protein>
    <submittedName>
        <fullName evidence="6">DNA recombination protein RmuC</fullName>
    </submittedName>
</protein>
<comment type="similarity">
    <text evidence="2">Belongs to the RmuC family.</text>
</comment>
<comment type="function">
    <text evidence="1">Involved in DNA recombination.</text>
</comment>
<evidence type="ECO:0000256" key="5">
    <source>
        <dbReference type="SAM" id="Coils"/>
    </source>
</evidence>
<sequence>MEIIIGIAGFLGGLVVAFLVFRGKLNTLQQNANQAAVAQGVLEGQARIKSEEAETLKRQLRDAQTETLDLTNALTKVETDYDHLRSRMQEQGKELEQLREKFLQQFQSISNQVLMTNAEHFNKASSENLERILSPLKERIKEFETKVDQTYEKTLKESISLKEQITQLASLNQQMSQDALNLTKALKGESKTQGNWGEYLLESLLEKSGLRKGVHYEREEVRQNDENKVYRPDVIVRLPDSKHLVIDSKLSLVAYEAYCSCEDDTQMEAYLRSHIGSIRTHYTDLGRKNYHRLSGINSPDFVLMYIPIEPAFNLALQHDQNIFTDAFDKNIVLVTTSTLLATLRTVAGVWRQEDQKRNVLRIAEESGKLYDKFVGFVDDLKTIGRHLESSQGAYNTAMNKLTEGKGNLIRRVEILKELGAKTSKTIDESLLQEAQAIPGHDENKLG</sequence>
<evidence type="ECO:0000256" key="4">
    <source>
        <dbReference type="ARBA" id="ARBA00023172"/>
    </source>
</evidence>
<dbReference type="PANTHER" id="PTHR30563:SF0">
    <property type="entry name" value="DNA RECOMBINATION PROTEIN RMUC"/>
    <property type="match status" value="1"/>
</dbReference>
<accession>A0ABR7XDB5</accession>
<gene>
    <name evidence="6" type="primary">rmuC</name>
    <name evidence="6" type="ORF">H9Q13_03850</name>
</gene>
<name>A0ABR7XDB5_9BACT</name>
<proteinExistence type="inferred from homology"/>
<evidence type="ECO:0000256" key="3">
    <source>
        <dbReference type="ARBA" id="ARBA00023054"/>
    </source>
</evidence>
<dbReference type="Pfam" id="PF02646">
    <property type="entry name" value="RmuC"/>
    <property type="match status" value="1"/>
</dbReference>
<keyword evidence="4" id="KW-0233">DNA recombination</keyword>
<dbReference type="RefSeq" id="WP_191182408.1">
    <property type="nucleotide sequence ID" value="NZ_JACXAJ010000001.1"/>
</dbReference>
<keyword evidence="7" id="KW-1185">Reference proteome</keyword>
<evidence type="ECO:0000313" key="6">
    <source>
        <dbReference type="EMBL" id="MBD1396287.1"/>
    </source>
</evidence>
<dbReference type="EMBL" id="JACXAJ010000001">
    <property type="protein sequence ID" value="MBD1396287.1"/>
    <property type="molecule type" value="Genomic_DNA"/>
</dbReference>
<comment type="caution">
    <text evidence="6">The sequence shown here is derived from an EMBL/GenBank/DDBJ whole genome shotgun (WGS) entry which is preliminary data.</text>
</comment>
<dbReference type="InterPro" id="IPR003798">
    <property type="entry name" value="DNA_recombination_RmuC"/>
</dbReference>